<dbReference type="InterPro" id="IPR001478">
    <property type="entry name" value="PDZ"/>
</dbReference>
<dbReference type="RefSeq" id="WP_167206667.1">
    <property type="nucleotide sequence ID" value="NZ_CP050063.1"/>
</dbReference>
<dbReference type="SUPFAM" id="SSF55486">
    <property type="entry name" value="Metalloproteases ('zincins'), catalytic domain"/>
    <property type="match status" value="1"/>
</dbReference>
<dbReference type="Pfam" id="PF05299">
    <property type="entry name" value="Peptidase_M61"/>
    <property type="match status" value="1"/>
</dbReference>
<feature type="domain" description="Peptidase M61 N-terminal" evidence="4">
    <location>
        <begin position="30"/>
        <end position="201"/>
    </location>
</feature>
<evidence type="ECO:0000256" key="1">
    <source>
        <dbReference type="SAM" id="SignalP"/>
    </source>
</evidence>
<dbReference type="Pfam" id="PF17899">
    <property type="entry name" value="Peptidase_M61_N"/>
    <property type="match status" value="1"/>
</dbReference>
<dbReference type="InterPro" id="IPR007963">
    <property type="entry name" value="Peptidase_M61_catalytic"/>
</dbReference>
<evidence type="ECO:0000313" key="5">
    <source>
        <dbReference type="EMBL" id="QIP12488.1"/>
    </source>
</evidence>
<dbReference type="InterPro" id="IPR024191">
    <property type="entry name" value="Peptidase_M61"/>
</dbReference>
<keyword evidence="1" id="KW-0732">Signal</keyword>
<feature type="signal peptide" evidence="1">
    <location>
        <begin position="1"/>
        <end position="22"/>
    </location>
</feature>
<dbReference type="AlphaFoldDB" id="A0A6G9AJ64"/>
<evidence type="ECO:0000259" key="3">
    <source>
        <dbReference type="Pfam" id="PF13180"/>
    </source>
</evidence>
<dbReference type="Gene3D" id="1.10.390.10">
    <property type="entry name" value="Neutral Protease Domain 2"/>
    <property type="match status" value="1"/>
</dbReference>
<organism evidence="5 6">
    <name type="scientific">Spirosoma aureum</name>
    <dbReference type="NCBI Taxonomy" id="2692134"/>
    <lineage>
        <taxon>Bacteria</taxon>
        <taxon>Pseudomonadati</taxon>
        <taxon>Bacteroidota</taxon>
        <taxon>Cytophagia</taxon>
        <taxon>Cytophagales</taxon>
        <taxon>Cytophagaceae</taxon>
        <taxon>Spirosoma</taxon>
    </lineage>
</organism>
<accession>A0A6G9AJ64</accession>
<protein>
    <submittedName>
        <fullName evidence="5">PDZ domain-containing protein</fullName>
    </submittedName>
</protein>
<dbReference type="Gene3D" id="2.30.42.10">
    <property type="match status" value="1"/>
</dbReference>
<dbReference type="InterPro" id="IPR040756">
    <property type="entry name" value="Peptidase_M61_N"/>
</dbReference>
<dbReference type="Proteomes" id="UP000501802">
    <property type="component" value="Chromosome"/>
</dbReference>
<keyword evidence="6" id="KW-1185">Reference proteome</keyword>
<name>A0A6G9AJ64_9BACT</name>
<feature type="domain" description="Peptidase M61 catalytic" evidence="2">
    <location>
        <begin position="291"/>
        <end position="363"/>
    </location>
</feature>
<reference evidence="5 6" key="1">
    <citation type="submission" date="2020-03" db="EMBL/GenBank/DDBJ databases">
        <authorList>
            <person name="Kim M.K."/>
        </authorList>
    </citation>
    <scope>NUCLEOTIDE SEQUENCE [LARGE SCALE GENOMIC DNA]</scope>
    <source>
        <strain evidence="5 6">BT328</strain>
    </source>
</reference>
<dbReference type="EMBL" id="CP050063">
    <property type="protein sequence ID" value="QIP12488.1"/>
    <property type="molecule type" value="Genomic_DNA"/>
</dbReference>
<proteinExistence type="predicted"/>
<gene>
    <name evidence="5" type="ORF">G8759_07550</name>
</gene>
<dbReference type="InterPro" id="IPR036034">
    <property type="entry name" value="PDZ_sf"/>
</dbReference>
<sequence>MNNFVWSALLLACSSLTTPVWAAGPAPLVYEVDLNNRADDQFKVTLHVEGLKPENAVYQFASTAPGTYQVMDIGRFVRSFQAFDKKGKELKTEQVSTNQWKIEQPTQVRQIRYQIAETWDTPVKKDVIYRMCGTSIEQDHALINGQGVFGFPQGMQATPLAVKINYPMEWTVGTALEKNKEGYFLADSYDRIVDSPILLGRLTRAETTVGGAAVEMYTYSKTDQVTSEQLLNSMQSMLQAAGKFLKTLPVKRYTFLYHFEDESWGAWEHSYSSEYIFKETPFSPRLAETVTSIAAHEFFHVVTPLNIHSELIQQFNFVTPTPSAHLWLYEGVTEWANGAMRLRGGLTDLPAYCDELSQKVKIDQQLDTTYSLLKLALTCYTPEGQKQYGNIYNRGALVAGLLDIRLLELSGGQRGLREVINELTTTYGPNRPFPDKEFFDIFAQKTYPEITDFFNRYVKNAEHLPLQEYFGKVGILYKPVFATGKKLPSLGMRPIPVNDTLRLKQVSEPLRQAGIQENDEWIAFNQQTIDQSTLPTIREQIRGLKAGDPYELTVRRNGQPVTIKATMQEIPEVNRYVFEPNPQATPQQLALRERWQKNL</sequence>
<evidence type="ECO:0000259" key="2">
    <source>
        <dbReference type="Pfam" id="PF05299"/>
    </source>
</evidence>
<feature type="domain" description="PDZ" evidence="3">
    <location>
        <begin position="488"/>
        <end position="564"/>
    </location>
</feature>
<feature type="chain" id="PRO_5026210994" evidence="1">
    <location>
        <begin position="23"/>
        <end position="599"/>
    </location>
</feature>
<evidence type="ECO:0000259" key="4">
    <source>
        <dbReference type="Pfam" id="PF17899"/>
    </source>
</evidence>
<dbReference type="SUPFAM" id="SSF50156">
    <property type="entry name" value="PDZ domain-like"/>
    <property type="match status" value="1"/>
</dbReference>
<evidence type="ECO:0000313" key="6">
    <source>
        <dbReference type="Proteomes" id="UP000501802"/>
    </source>
</evidence>
<dbReference type="Pfam" id="PF13180">
    <property type="entry name" value="PDZ_2"/>
    <property type="match status" value="1"/>
</dbReference>
<dbReference type="InterPro" id="IPR027268">
    <property type="entry name" value="Peptidase_M4/M1_CTD_sf"/>
</dbReference>
<dbReference type="PIRSF" id="PIRSF016493">
    <property type="entry name" value="Glycyl_aminpptds"/>
    <property type="match status" value="1"/>
</dbReference>
<dbReference type="KEGG" id="spib:G8759_07550"/>
<dbReference type="Gene3D" id="2.60.40.3650">
    <property type="match status" value="1"/>
</dbReference>